<evidence type="ECO:0000256" key="6">
    <source>
        <dbReference type="ARBA" id="ARBA00023136"/>
    </source>
</evidence>
<evidence type="ECO:0000256" key="5">
    <source>
        <dbReference type="ARBA" id="ARBA00022737"/>
    </source>
</evidence>
<reference evidence="13" key="1">
    <citation type="submission" date="2016-02" db="EMBL/GenBank/DDBJ databases">
        <authorList>
            <person name="Holder M.E."/>
            <person name="Ajami N.J."/>
            <person name="Petrosino J.F."/>
        </authorList>
    </citation>
    <scope>NUCLEOTIDE SEQUENCE [LARGE SCALE GENOMIC DNA]</scope>
    <source>
        <strain evidence="13">CCUG 45958</strain>
    </source>
</reference>
<evidence type="ECO:0000313" key="13">
    <source>
        <dbReference type="Proteomes" id="UP000069241"/>
    </source>
</evidence>
<evidence type="ECO:0000256" key="9">
    <source>
        <dbReference type="SAM" id="MobiDB-lite"/>
    </source>
</evidence>
<dbReference type="InterPro" id="IPR023707">
    <property type="entry name" value="OM_assembly_BamA"/>
</dbReference>
<dbReference type="KEGG" id="dfi:AXF13_10200"/>
<dbReference type="InterPro" id="IPR039910">
    <property type="entry name" value="D15-like"/>
</dbReference>
<evidence type="ECO:0000256" key="10">
    <source>
        <dbReference type="SAM" id="SignalP"/>
    </source>
</evidence>
<dbReference type="InterPro" id="IPR010827">
    <property type="entry name" value="BamA/TamA_POTRA"/>
</dbReference>
<feature type="domain" description="POTRA" evidence="11">
    <location>
        <begin position="520"/>
        <end position="593"/>
    </location>
</feature>
<keyword evidence="13" id="KW-1185">Reference proteome</keyword>
<dbReference type="PROSITE" id="PS51779">
    <property type="entry name" value="POTRA"/>
    <property type="match status" value="3"/>
</dbReference>
<keyword evidence="6" id="KW-0472">Membrane</keyword>
<keyword evidence="5" id="KW-0677">Repeat</keyword>
<dbReference type="PANTHER" id="PTHR12815:SF47">
    <property type="entry name" value="TRANSLOCATION AND ASSEMBLY MODULE SUBUNIT TAMA"/>
    <property type="match status" value="1"/>
</dbReference>
<accession>A0A109W4I9</accession>
<dbReference type="EMBL" id="CP014229">
    <property type="protein sequence ID" value="AMD90455.1"/>
    <property type="molecule type" value="Genomic_DNA"/>
</dbReference>
<feature type="region of interest" description="Disordered" evidence="9">
    <location>
        <begin position="171"/>
        <end position="190"/>
    </location>
</feature>
<proteinExistence type="predicted"/>
<dbReference type="Gene3D" id="3.40.50.10610">
    <property type="entry name" value="ABC-type transport auxiliary lipoprotein component"/>
    <property type="match status" value="1"/>
</dbReference>
<dbReference type="RefSeq" id="WP_062253030.1">
    <property type="nucleotide sequence ID" value="NZ_CP014229.1"/>
</dbReference>
<dbReference type="GO" id="GO:0071709">
    <property type="term" value="P:membrane assembly"/>
    <property type="evidence" value="ECO:0007669"/>
    <property type="project" value="InterPro"/>
</dbReference>
<dbReference type="Pfam" id="PF07244">
    <property type="entry name" value="POTRA"/>
    <property type="match status" value="5"/>
</dbReference>
<feature type="domain" description="POTRA" evidence="11">
    <location>
        <begin position="345"/>
        <end position="431"/>
    </location>
</feature>
<feature type="chain" id="PRO_5007141300" description="Outer membrane protein assembly factor BamA" evidence="10">
    <location>
        <begin position="33"/>
        <end position="927"/>
    </location>
</feature>
<evidence type="ECO:0000256" key="8">
    <source>
        <dbReference type="NCBIfam" id="TIGR03303"/>
    </source>
</evidence>
<protein>
    <recommendedName>
        <fullName evidence="8">Outer membrane protein assembly factor BamA</fullName>
    </recommendedName>
</protein>
<dbReference type="Pfam" id="PF01103">
    <property type="entry name" value="Omp85"/>
    <property type="match status" value="1"/>
</dbReference>
<dbReference type="PANTHER" id="PTHR12815">
    <property type="entry name" value="SORTING AND ASSEMBLY MACHINERY SAMM50 PROTEIN FAMILY MEMBER"/>
    <property type="match status" value="1"/>
</dbReference>
<keyword evidence="7" id="KW-0998">Cell outer membrane</keyword>
<keyword evidence="3" id="KW-0812">Transmembrane</keyword>
<keyword evidence="2" id="KW-1134">Transmembrane beta strand</keyword>
<dbReference type="GO" id="GO:0009279">
    <property type="term" value="C:cell outer membrane"/>
    <property type="evidence" value="ECO:0007669"/>
    <property type="project" value="UniProtKB-UniRule"/>
</dbReference>
<evidence type="ECO:0000256" key="3">
    <source>
        <dbReference type="ARBA" id="ARBA00022692"/>
    </source>
</evidence>
<feature type="domain" description="POTRA" evidence="11">
    <location>
        <begin position="264"/>
        <end position="342"/>
    </location>
</feature>
<evidence type="ECO:0000313" key="12">
    <source>
        <dbReference type="EMBL" id="AMD90455.1"/>
    </source>
</evidence>
<feature type="signal peptide" evidence="10">
    <location>
        <begin position="1"/>
        <end position="32"/>
    </location>
</feature>
<dbReference type="Proteomes" id="UP000069241">
    <property type="component" value="Chromosome"/>
</dbReference>
<comment type="subcellular location">
    <subcellularLocation>
        <location evidence="1">Membrane</location>
    </subcellularLocation>
</comment>
<dbReference type="AlphaFoldDB" id="A0A109W4I9"/>
<evidence type="ECO:0000256" key="2">
    <source>
        <dbReference type="ARBA" id="ARBA00022452"/>
    </source>
</evidence>
<evidence type="ECO:0000259" key="11">
    <source>
        <dbReference type="PROSITE" id="PS51779"/>
    </source>
</evidence>
<evidence type="ECO:0000256" key="4">
    <source>
        <dbReference type="ARBA" id="ARBA00022729"/>
    </source>
</evidence>
<dbReference type="InterPro" id="IPR034746">
    <property type="entry name" value="POTRA"/>
</dbReference>
<dbReference type="Gene3D" id="2.40.160.50">
    <property type="entry name" value="membrane protein fhac: a member of the omp85/tpsb transporter family"/>
    <property type="match status" value="1"/>
</dbReference>
<keyword evidence="4 10" id="KW-0732">Signal</keyword>
<gene>
    <name evidence="12" type="ORF">AXF13_10200</name>
</gene>
<evidence type="ECO:0000256" key="1">
    <source>
        <dbReference type="ARBA" id="ARBA00004370"/>
    </source>
</evidence>
<dbReference type="InterPro" id="IPR000184">
    <property type="entry name" value="Bac_surfAg_D15"/>
</dbReference>
<dbReference type="NCBIfam" id="TIGR03303">
    <property type="entry name" value="OM_YaeT"/>
    <property type="match status" value="1"/>
</dbReference>
<evidence type="ECO:0000256" key="7">
    <source>
        <dbReference type="ARBA" id="ARBA00023237"/>
    </source>
</evidence>
<sequence>MRSLLHSVLFRAVCLAALACALQALSAQNAMAAKAGQPLVLVLPFQVNAGPDMPDASRDVPQLIVSQLEQNGLKAVPMNRARALFERSGDNSIDLATARRLGRQAGAKLVIYGSFNQLGDGFTMDTRLVPVEQGEAVPAGFERNSLVALSECATAVAGRASDMLGAAAPAAPAAPAPQADNGPGFVPMHSPAAAGDGLADVQVRGMKIMDPDTVLMRLTIRKGDKPDANAINEEVKRIWDMGYFSDVQASMEGSVLVFTVVEKPRIDNIVVEGSKDIDQEDVLAAMGTKSGSVLNEQMLSDDLQKITELYRKEGYYLAKATYRLEDRQGGRGAVLVISVDEGNKLYIKEVKIEGLKELKQGDMDKYMALKPRNIFSWFTGSGVLKDEYLERDTNAIAAYGLNEGFIDMQVSAPQVDYKPDGIYITFTVHEGPRYTVRNVKFAGDVIDSEDNMLKVVQMDDWEKSNKYFSLTVMQEDSKRLTDYYADYGYAFAEVDTKLMKADDGSAQVDVGYLINKKQKVFIRRLTVEGNTKTRDNVILREMRLGDGDMYEGAKLRRSSERLNRLRYFSAVDTELIPTGNEDEVDLKVKVKETNTGAIMGGIGYSTYYDVGVTASIMERNLFGRGYWLQLQGFFSWRRTTGMLSFTNPRVYDTDLSLGNDLYYTHDYWDDFTKDTVGDTIRASYPIGEYTSVGLAYRLERYELYDVHSDASPYISDYKGVNWTSALSGRILRDTTDAKDRPTKGTITRLWAEYGGGGLGGTDNFVKAVADWQGFWSFNPQNTFHVRTRLGGVFQNTDDPVPVFERFWLGGMDTIRGYSYSDLSPRDYKYNGEQIGGDRMGVLNVEYIWTFQKDMGLALVPFFDGGFNIDQKTMGNDLDKYLVASAGLELRWRSPMGDLRIAYGIPLVQDYDKEMESGRLEFSMGQFF</sequence>
<dbReference type="STRING" id="44742.AXF13_10200"/>
<organism evidence="12 13">
    <name type="scientific">Desulfovibrio fairfieldensis</name>
    <dbReference type="NCBI Taxonomy" id="44742"/>
    <lineage>
        <taxon>Bacteria</taxon>
        <taxon>Pseudomonadati</taxon>
        <taxon>Thermodesulfobacteriota</taxon>
        <taxon>Desulfovibrionia</taxon>
        <taxon>Desulfovibrionales</taxon>
        <taxon>Desulfovibrionaceae</taxon>
        <taxon>Desulfovibrio</taxon>
    </lineage>
</organism>
<dbReference type="Gene3D" id="3.10.20.310">
    <property type="entry name" value="membrane protein fhac"/>
    <property type="match status" value="5"/>
</dbReference>
<name>A0A109W4I9_9BACT</name>